<dbReference type="EMBL" id="AWWV01014316">
    <property type="protein sequence ID" value="OMO57682.1"/>
    <property type="molecule type" value="Genomic_DNA"/>
</dbReference>
<evidence type="ECO:0000313" key="2">
    <source>
        <dbReference type="EMBL" id="OMO57682.1"/>
    </source>
</evidence>
<name>A0A1R3GHX8_COCAP</name>
<dbReference type="OMA" id="ALILWEC"/>
<dbReference type="AlphaFoldDB" id="A0A1R3GHX8"/>
<accession>A0A1R3GHX8</accession>
<proteinExistence type="predicted"/>
<evidence type="ECO:0008006" key="4">
    <source>
        <dbReference type="Google" id="ProtNLM"/>
    </source>
</evidence>
<gene>
    <name evidence="2" type="ORF">CCACVL1_25702</name>
</gene>
<dbReference type="OrthoDB" id="1009668at2759"/>
<keyword evidence="1" id="KW-0175">Coiled coil</keyword>
<keyword evidence="3" id="KW-1185">Reference proteome</keyword>
<evidence type="ECO:0000313" key="3">
    <source>
        <dbReference type="Proteomes" id="UP000188268"/>
    </source>
</evidence>
<organism evidence="2 3">
    <name type="scientific">Corchorus capsularis</name>
    <name type="common">Jute</name>
    <dbReference type="NCBI Taxonomy" id="210143"/>
    <lineage>
        <taxon>Eukaryota</taxon>
        <taxon>Viridiplantae</taxon>
        <taxon>Streptophyta</taxon>
        <taxon>Embryophyta</taxon>
        <taxon>Tracheophyta</taxon>
        <taxon>Spermatophyta</taxon>
        <taxon>Magnoliopsida</taxon>
        <taxon>eudicotyledons</taxon>
        <taxon>Gunneridae</taxon>
        <taxon>Pentapetalae</taxon>
        <taxon>rosids</taxon>
        <taxon>malvids</taxon>
        <taxon>Malvales</taxon>
        <taxon>Malvaceae</taxon>
        <taxon>Grewioideae</taxon>
        <taxon>Apeibeae</taxon>
        <taxon>Corchorus</taxon>
    </lineage>
</organism>
<sequence>MASKWKPAQLTQEVIVTPENHHVDSGNNTMLVDNLSDETDKERHWKRAKTTKLQSQRLTIEMFGDISPNHSEASVSNSHDFDRLADQVGNSEVHHSSRKTVLLERSTPQINMQGMGENIVAKPHPKALPLSAPEFTRFSADKVIEDGQLQLALILWECIQLKITRTPFNQVHLLVDEVRKIFAAIEGIKAVDSAALKGRVEEYFSQIAKFTDLESSFSSRMSSKDQADKLQNLATRLEESISKERQAVVCHDKLTSELTKVEKEISALQEKKAKLESSLKENDKALEVVRAHVSHIREEMASAESCPILSEADAKALKVLEDILRSSREDLKNLKWKPWSPRFLYLGP</sequence>
<feature type="coiled-coil region" evidence="1">
    <location>
        <begin position="220"/>
        <end position="288"/>
    </location>
</feature>
<dbReference type="Gramene" id="OMO57682">
    <property type="protein sequence ID" value="OMO57682"/>
    <property type="gene ID" value="CCACVL1_25702"/>
</dbReference>
<dbReference type="Proteomes" id="UP000188268">
    <property type="component" value="Unassembled WGS sequence"/>
</dbReference>
<comment type="caution">
    <text evidence="2">The sequence shown here is derived from an EMBL/GenBank/DDBJ whole genome shotgun (WGS) entry which is preliminary data.</text>
</comment>
<protein>
    <recommendedName>
        <fullName evidence="4">Phospholipase-like protein</fullName>
    </recommendedName>
</protein>
<evidence type="ECO:0000256" key="1">
    <source>
        <dbReference type="SAM" id="Coils"/>
    </source>
</evidence>
<reference evidence="2 3" key="1">
    <citation type="submission" date="2013-09" db="EMBL/GenBank/DDBJ databases">
        <title>Corchorus capsularis genome sequencing.</title>
        <authorList>
            <person name="Alam M."/>
            <person name="Haque M.S."/>
            <person name="Islam M.S."/>
            <person name="Emdad E.M."/>
            <person name="Islam M.M."/>
            <person name="Ahmed B."/>
            <person name="Halim A."/>
            <person name="Hossen Q.M.M."/>
            <person name="Hossain M.Z."/>
            <person name="Ahmed R."/>
            <person name="Khan M.M."/>
            <person name="Islam R."/>
            <person name="Rashid M.M."/>
            <person name="Khan S.A."/>
            <person name="Rahman M.S."/>
            <person name="Alam M."/>
        </authorList>
    </citation>
    <scope>NUCLEOTIDE SEQUENCE [LARGE SCALE GENOMIC DNA]</scope>
    <source>
        <strain evidence="3">cv. CVL-1</strain>
        <tissue evidence="2">Whole seedling</tissue>
    </source>
</reference>